<keyword evidence="6" id="KW-0479">Metal-binding</keyword>
<comment type="pathway">
    <text evidence="2">Lipid metabolism.</text>
</comment>
<evidence type="ECO:0000256" key="1">
    <source>
        <dbReference type="ARBA" id="ARBA00004141"/>
    </source>
</evidence>
<dbReference type="GO" id="GO:0006629">
    <property type="term" value="P:lipid metabolic process"/>
    <property type="evidence" value="ECO:0007669"/>
    <property type="project" value="UniProtKB-KW"/>
</dbReference>
<dbReference type="InterPro" id="IPR005804">
    <property type="entry name" value="FA_desaturase_dom"/>
</dbReference>
<dbReference type="GO" id="GO:0016717">
    <property type="term" value="F:oxidoreductase activity, acting on paired donors, with oxidation of a pair of donors resulting in the reduction of molecular oxygen to two molecules of water"/>
    <property type="evidence" value="ECO:0007669"/>
    <property type="project" value="UniProtKB-ARBA"/>
</dbReference>
<dbReference type="EMBL" id="JAATIP010000089">
    <property type="protein sequence ID" value="KAF4375697.1"/>
    <property type="molecule type" value="Genomic_DNA"/>
</dbReference>
<sequence>MADSTKYITQEELKKHNKHGDLWISIQGKIYNVSDWAKDHPGGEHPLLNLAGQDVTEAFIAYHPRSAWQYMDQFFTGFHLKDHSFTEVSKDYRKLVNEFTKMGLFEKKGHGILTGNCLAGISIAWWKWNHNAHHLACNSLEFDPDLQHMPFFVVSSKFFDSLTSHFYGRKLSFDSITRSLVSYQHWTFYPVMCLARLNLFAQSFALLLSKRKFIIEVKRFLVTGIQHVQFCLNHFSANVYVGLPSSYDWFEKQTKGTLNILCPSWMDWFHGGLQFQIEHHLFPRLPKSQLRKISPFVYELCKKHNLPYNCASFGKLM</sequence>
<keyword evidence="11" id="KW-0472">Membrane</keyword>
<keyword evidence="10" id="KW-0443">Lipid metabolism</keyword>
<dbReference type="SUPFAM" id="SSF55856">
    <property type="entry name" value="Cytochrome b5-like heme/steroid binding domain"/>
    <property type="match status" value="1"/>
</dbReference>
<dbReference type="PIRSF" id="PIRSF015921">
    <property type="entry name" value="FA_sphinglp_des"/>
    <property type="match status" value="1"/>
</dbReference>
<reference evidence="13 14" key="1">
    <citation type="journal article" date="2020" name="bioRxiv">
        <title>Sequence and annotation of 42 cannabis genomes reveals extensive copy number variation in cannabinoid synthesis and pathogen resistance genes.</title>
        <authorList>
            <person name="Mckernan K.J."/>
            <person name="Helbert Y."/>
            <person name="Kane L.T."/>
            <person name="Ebling H."/>
            <person name="Zhang L."/>
            <person name="Liu B."/>
            <person name="Eaton Z."/>
            <person name="Mclaughlin S."/>
            <person name="Kingan S."/>
            <person name="Baybayan P."/>
            <person name="Concepcion G."/>
            <person name="Jordan M."/>
            <person name="Riva A."/>
            <person name="Barbazuk W."/>
            <person name="Harkins T."/>
        </authorList>
    </citation>
    <scope>NUCLEOTIDE SEQUENCE [LARGE SCALE GENOMIC DNA]</scope>
    <source>
        <strain evidence="14">cv. Jamaican Lion 4</strain>
        <tissue evidence="13">Leaf</tissue>
    </source>
</reference>
<comment type="subcellular location">
    <subcellularLocation>
        <location evidence="1">Membrane</location>
        <topology evidence="1">Multi-pass membrane protein</topology>
    </subcellularLocation>
</comment>
<dbReference type="CDD" id="cd03506">
    <property type="entry name" value="Delta6-FADS-like"/>
    <property type="match status" value="1"/>
</dbReference>
<evidence type="ECO:0000256" key="10">
    <source>
        <dbReference type="ARBA" id="ARBA00023098"/>
    </source>
</evidence>
<evidence type="ECO:0000256" key="4">
    <source>
        <dbReference type="ARBA" id="ARBA00022617"/>
    </source>
</evidence>
<keyword evidence="4" id="KW-0349">Heme</keyword>
<dbReference type="InterPro" id="IPR001199">
    <property type="entry name" value="Cyt_B5-like_heme/steroid-bd"/>
</dbReference>
<feature type="domain" description="Cytochrome b5 heme-binding" evidence="12">
    <location>
        <begin position="5"/>
        <end position="77"/>
    </location>
</feature>
<comment type="similarity">
    <text evidence="3">Belongs to the fatty acid desaturase type 1 family.</text>
</comment>
<dbReference type="Pfam" id="PF00487">
    <property type="entry name" value="FA_desaturase"/>
    <property type="match status" value="1"/>
</dbReference>
<evidence type="ECO:0000259" key="12">
    <source>
        <dbReference type="PROSITE" id="PS50255"/>
    </source>
</evidence>
<dbReference type="AlphaFoldDB" id="A0A7J6FYP3"/>
<evidence type="ECO:0000256" key="11">
    <source>
        <dbReference type="ARBA" id="ARBA00023136"/>
    </source>
</evidence>
<evidence type="ECO:0000313" key="14">
    <source>
        <dbReference type="Proteomes" id="UP000525078"/>
    </source>
</evidence>
<name>A0A7J6FYP3_CANSA</name>
<dbReference type="SMART" id="SM01117">
    <property type="entry name" value="Cyt-b5"/>
    <property type="match status" value="1"/>
</dbReference>
<keyword evidence="8" id="KW-0560">Oxidoreductase</keyword>
<keyword evidence="5" id="KW-0812">Transmembrane</keyword>
<gene>
    <name evidence="13" type="ORF">F8388_014419</name>
</gene>
<keyword evidence="9" id="KW-0408">Iron</keyword>
<protein>
    <recommendedName>
        <fullName evidence="12">Cytochrome b5 heme-binding domain-containing protein</fullName>
    </recommendedName>
</protein>
<comment type="caution">
    <text evidence="13">The sequence shown here is derived from an EMBL/GenBank/DDBJ whole genome shotgun (WGS) entry which is preliminary data.</text>
</comment>
<evidence type="ECO:0000256" key="7">
    <source>
        <dbReference type="ARBA" id="ARBA00022989"/>
    </source>
</evidence>
<dbReference type="PANTHER" id="PTHR19353:SF30">
    <property type="entry name" value="DELTA 8-(E)-SPHINGOLIPID DESATURASE"/>
    <property type="match status" value="1"/>
</dbReference>
<evidence type="ECO:0000256" key="3">
    <source>
        <dbReference type="ARBA" id="ARBA00009295"/>
    </source>
</evidence>
<dbReference type="Gene3D" id="3.10.120.10">
    <property type="entry name" value="Cytochrome b5-like heme/steroid binding domain"/>
    <property type="match status" value="1"/>
</dbReference>
<evidence type="ECO:0000256" key="5">
    <source>
        <dbReference type="ARBA" id="ARBA00022692"/>
    </source>
</evidence>
<accession>A0A7J6FYP3</accession>
<dbReference type="Pfam" id="PF00173">
    <property type="entry name" value="Cyt-b5"/>
    <property type="match status" value="1"/>
</dbReference>
<dbReference type="GO" id="GO:0016020">
    <property type="term" value="C:membrane"/>
    <property type="evidence" value="ECO:0007669"/>
    <property type="project" value="UniProtKB-SubCell"/>
</dbReference>
<dbReference type="PROSITE" id="PS50255">
    <property type="entry name" value="CYTOCHROME_B5_2"/>
    <property type="match status" value="1"/>
</dbReference>
<evidence type="ECO:0000256" key="8">
    <source>
        <dbReference type="ARBA" id="ARBA00023002"/>
    </source>
</evidence>
<keyword evidence="7" id="KW-1133">Transmembrane helix</keyword>
<evidence type="ECO:0000313" key="13">
    <source>
        <dbReference type="EMBL" id="KAF4375697.1"/>
    </source>
</evidence>
<dbReference type="InterPro" id="IPR036400">
    <property type="entry name" value="Cyt_B5-like_heme/steroid_sf"/>
</dbReference>
<evidence type="ECO:0000256" key="2">
    <source>
        <dbReference type="ARBA" id="ARBA00005189"/>
    </source>
</evidence>
<dbReference type="PANTHER" id="PTHR19353">
    <property type="entry name" value="FATTY ACID DESATURASE 2"/>
    <property type="match status" value="1"/>
</dbReference>
<dbReference type="InterPro" id="IPR012171">
    <property type="entry name" value="Fatty_acid_desaturase"/>
</dbReference>
<proteinExistence type="inferred from homology"/>
<evidence type="ECO:0000256" key="9">
    <source>
        <dbReference type="ARBA" id="ARBA00023004"/>
    </source>
</evidence>
<dbReference type="GO" id="GO:0046872">
    <property type="term" value="F:metal ion binding"/>
    <property type="evidence" value="ECO:0007669"/>
    <property type="project" value="UniProtKB-KW"/>
</dbReference>
<dbReference type="Proteomes" id="UP000525078">
    <property type="component" value="Unassembled WGS sequence"/>
</dbReference>
<organism evidence="13 14">
    <name type="scientific">Cannabis sativa</name>
    <name type="common">Hemp</name>
    <name type="synonym">Marijuana</name>
    <dbReference type="NCBI Taxonomy" id="3483"/>
    <lineage>
        <taxon>Eukaryota</taxon>
        <taxon>Viridiplantae</taxon>
        <taxon>Streptophyta</taxon>
        <taxon>Embryophyta</taxon>
        <taxon>Tracheophyta</taxon>
        <taxon>Spermatophyta</taxon>
        <taxon>Magnoliopsida</taxon>
        <taxon>eudicotyledons</taxon>
        <taxon>Gunneridae</taxon>
        <taxon>Pentapetalae</taxon>
        <taxon>rosids</taxon>
        <taxon>fabids</taxon>
        <taxon>Rosales</taxon>
        <taxon>Cannabaceae</taxon>
        <taxon>Cannabis</taxon>
    </lineage>
</organism>
<evidence type="ECO:0000256" key="6">
    <source>
        <dbReference type="ARBA" id="ARBA00022723"/>
    </source>
</evidence>